<dbReference type="AlphaFoldDB" id="A0A1X1R9L7"/>
<accession>A0A1X1R9L7</accession>
<feature type="domain" description="DUF732" evidence="2">
    <location>
        <begin position="23"/>
        <end position="86"/>
    </location>
</feature>
<gene>
    <name evidence="3" type="ORF">AWB93_06650</name>
</gene>
<evidence type="ECO:0000256" key="1">
    <source>
        <dbReference type="SAM" id="SignalP"/>
    </source>
</evidence>
<evidence type="ECO:0000313" key="3">
    <source>
        <dbReference type="EMBL" id="ORV01866.1"/>
    </source>
</evidence>
<sequence length="97" mass="9740">MGGGAARSAATPLLAVAAVLAPAAAHAAPVDDYVARKGKVVCGELDKAQSTGDIFRLSLKISHDTGFSLRDAASAVSQSAATYCPSNLALVRQAGSR</sequence>
<dbReference type="STRING" id="56425.AWB93_06650"/>
<dbReference type="InterPro" id="IPR007969">
    <property type="entry name" value="DUF732"/>
</dbReference>
<reference evidence="3 4" key="1">
    <citation type="submission" date="2016-01" db="EMBL/GenBank/DDBJ databases">
        <title>The new phylogeny of the genus Mycobacterium.</title>
        <authorList>
            <person name="Tarcisio F."/>
            <person name="Conor M."/>
            <person name="Antonella G."/>
            <person name="Elisabetta G."/>
            <person name="Giulia F.S."/>
            <person name="Sara T."/>
            <person name="Anna F."/>
            <person name="Clotilde B."/>
            <person name="Roberto B."/>
            <person name="Veronica D.S."/>
            <person name="Fabio R."/>
            <person name="Monica P."/>
            <person name="Olivier J."/>
            <person name="Enrico T."/>
            <person name="Nicola S."/>
        </authorList>
    </citation>
    <scope>NUCLEOTIDE SEQUENCE [LARGE SCALE GENOMIC DNA]</scope>
    <source>
        <strain evidence="3 4">DSM 44277</strain>
    </source>
</reference>
<evidence type="ECO:0000313" key="4">
    <source>
        <dbReference type="Proteomes" id="UP000193990"/>
    </source>
</evidence>
<name>A0A1X1R9L7_MYCBE</name>
<organism evidence="3 4">
    <name type="scientific">Mycobacterium bohemicum</name>
    <dbReference type="NCBI Taxonomy" id="56425"/>
    <lineage>
        <taxon>Bacteria</taxon>
        <taxon>Bacillati</taxon>
        <taxon>Actinomycetota</taxon>
        <taxon>Actinomycetes</taxon>
        <taxon>Mycobacteriales</taxon>
        <taxon>Mycobacteriaceae</taxon>
        <taxon>Mycobacterium</taxon>
    </lineage>
</organism>
<feature type="chain" id="PRO_5013321404" description="DUF732 domain-containing protein" evidence="1">
    <location>
        <begin position="28"/>
        <end position="97"/>
    </location>
</feature>
<dbReference type="Pfam" id="PF05305">
    <property type="entry name" value="DUF732"/>
    <property type="match status" value="1"/>
</dbReference>
<feature type="signal peptide" evidence="1">
    <location>
        <begin position="1"/>
        <end position="27"/>
    </location>
</feature>
<proteinExistence type="predicted"/>
<evidence type="ECO:0000259" key="2">
    <source>
        <dbReference type="Pfam" id="PF05305"/>
    </source>
</evidence>
<comment type="caution">
    <text evidence="3">The sequence shown here is derived from an EMBL/GenBank/DDBJ whole genome shotgun (WGS) entry which is preliminary data.</text>
</comment>
<dbReference type="EMBL" id="LQOK01000017">
    <property type="protein sequence ID" value="ORV01866.1"/>
    <property type="molecule type" value="Genomic_DNA"/>
</dbReference>
<protein>
    <recommendedName>
        <fullName evidence="2">DUF732 domain-containing protein</fullName>
    </recommendedName>
</protein>
<keyword evidence="1" id="KW-0732">Signal</keyword>
<dbReference type="Proteomes" id="UP000193990">
    <property type="component" value="Unassembled WGS sequence"/>
</dbReference>
<keyword evidence="4" id="KW-1185">Reference proteome</keyword>